<evidence type="ECO:0000256" key="3">
    <source>
        <dbReference type="ARBA" id="ARBA00022989"/>
    </source>
</evidence>
<dbReference type="Pfam" id="PF02656">
    <property type="entry name" value="DUF202"/>
    <property type="match status" value="1"/>
</dbReference>
<dbReference type="EMBL" id="FNIC01000002">
    <property type="protein sequence ID" value="SDN32110.1"/>
    <property type="molecule type" value="Genomic_DNA"/>
</dbReference>
<organism evidence="7 8">
    <name type="scientific">Nocardioides szechwanensis</name>
    <dbReference type="NCBI Taxonomy" id="1005944"/>
    <lineage>
        <taxon>Bacteria</taxon>
        <taxon>Bacillati</taxon>
        <taxon>Actinomycetota</taxon>
        <taxon>Actinomycetes</taxon>
        <taxon>Propionibacteriales</taxon>
        <taxon>Nocardioidaceae</taxon>
        <taxon>Nocardioides</taxon>
    </lineage>
</organism>
<name>A0A1H0AEX8_9ACTN</name>
<feature type="transmembrane region" description="Helical" evidence="5">
    <location>
        <begin position="22"/>
        <end position="42"/>
    </location>
</feature>
<dbReference type="RefSeq" id="WP_091024259.1">
    <property type="nucleotide sequence ID" value="NZ_BKAE01000011.1"/>
</dbReference>
<feature type="transmembrane region" description="Helical" evidence="5">
    <location>
        <begin position="54"/>
        <end position="74"/>
    </location>
</feature>
<dbReference type="InterPro" id="IPR003807">
    <property type="entry name" value="DUF202"/>
</dbReference>
<feature type="transmembrane region" description="Helical" evidence="5">
    <location>
        <begin position="86"/>
        <end position="111"/>
    </location>
</feature>
<gene>
    <name evidence="7" type="ORF">SAMN05192576_2019</name>
</gene>
<accession>A0A1H0AEX8</accession>
<dbReference type="AlphaFoldDB" id="A0A1H0AEX8"/>
<evidence type="ECO:0000256" key="1">
    <source>
        <dbReference type="ARBA" id="ARBA00004127"/>
    </source>
</evidence>
<comment type="subcellular location">
    <subcellularLocation>
        <location evidence="1">Endomembrane system</location>
        <topology evidence="1">Multi-pass membrane protein</topology>
    </subcellularLocation>
</comment>
<keyword evidence="2 5" id="KW-0812">Transmembrane</keyword>
<proteinExistence type="predicted"/>
<evidence type="ECO:0000313" key="7">
    <source>
        <dbReference type="EMBL" id="SDN32110.1"/>
    </source>
</evidence>
<feature type="domain" description="DUF202" evidence="6">
    <location>
        <begin position="13"/>
        <end position="79"/>
    </location>
</feature>
<evidence type="ECO:0000313" key="8">
    <source>
        <dbReference type="Proteomes" id="UP000199004"/>
    </source>
</evidence>
<protein>
    <submittedName>
        <fullName evidence="7">Putative membrane protein</fullName>
    </submittedName>
</protein>
<keyword evidence="8" id="KW-1185">Reference proteome</keyword>
<keyword evidence="3 5" id="KW-1133">Transmembrane helix</keyword>
<evidence type="ECO:0000256" key="5">
    <source>
        <dbReference type="SAM" id="Phobius"/>
    </source>
</evidence>
<evidence type="ECO:0000259" key="6">
    <source>
        <dbReference type="Pfam" id="PF02656"/>
    </source>
</evidence>
<sequence length="112" mass="12317">MGVYDDGDEPDPRFTLANERTFLAWVRTTLAMLAGAVALHSLEFPTTDWLRSTLVVGLALFGGLMSALAFWRWARIERAMRHREPLPHFGLGLVVTVVLVAISVLLAVALVA</sequence>
<evidence type="ECO:0000256" key="2">
    <source>
        <dbReference type="ARBA" id="ARBA00022692"/>
    </source>
</evidence>
<dbReference type="GO" id="GO:0012505">
    <property type="term" value="C:endomembrane system"/>
    <property type="evidence" value="ECO:0007669"/>
    <property type="project" value="UniProtKB-SubCell"/>
</dbReference>
<keyword evidence="4 5" id="KW-0472">Membrane</keyword>
<dbReference type="OrthoDB" id="582337at2"/>
<evidence type="ECO:0000256" key="4">
    <source>
        <dbReference type="ARBA" id="ARBA00023136"/>
    </source>
</evidence>
<dbReference type="Proteomes" id="UP000199004">
    <property type="component" value="Unassembled WGS sequence"/>
</dbReference>
<reference evidence="7 8" key="1">
    <citation type="submission" date="2016-10" db="EMBL/GenBank/DDBJ databases">
        <authorList>
            <person name="de Groot N.N."/>
        </authorList>
    </citation>
    <scope>NUCLEOTIDE SEQUENCE [LARGE SCALE GENOMIC DNA]</scope>
    <source>
        <strain evidence="7 8">CGMCC 1.11147</strain>
    </source>
</reference>